<protein>
    <recommendedName>
        <fullName evidence="4">NAB domain-containing protein</fullName>
    </recommendedName>
</protein>
<feature type="domain" description="NAB" evidence="4">
    <location>
        <begin position="10"/>
        <end position="90"/>
    </location>
</feature>
<feature type="compositionally biased region" description="Polar residues" evidence="3">
    <location>
        <begin position="621"/>
        <end position="636"/>
    </location>
</feature>
<dbReference type="InterPro" id="IPR056889">
    <property type="entry name" value="NET2A-D/KIP1-like_C"/>
</dbReference>
<feature type="compositionally biased region" description="Basic and acidic residues" evidence="3">
    <location>
        <begin position="816"/>
        <end position="829"/>
    </location>
</feature>
<organism evidence="5 6">
    <name type="scientific">Citrullus colocynthis</name>
    <name type="common">colocynth</name>
    <dbReference type="NCBI Taxonomy" id="252529"/>
    <lineage>
        <taxon>Eukaryota</taxon>
        <taxon>Viridiplantae</taxon>
        <taxon>Streptophyta</taxon>
        <taxon>Embryophyta</taxon>
        <taxon>Tracheophyta</taxon>
        <taxon>Spermatophyta</taxon>
        <taxon>Magnoliopsida</taxon>
        <taxon>eudicotyledons</taxon>
        <taxon>Gunneridae</taxon>
        <taxon>Pentapetalae</taxon>
        <taxon>rosids</taxon>
        <taxon>fabids</taxon>
        <taxon>Cucurbitales</taxon>
        <taxon>Cucurbitaceae</taxon>
        <taxon>Benincaseae</taxon>
        <taxon>Citrullus</taxon>
    </lineage>
</organism>
<feature type="region of interest" description="Disordered" evidence="3">
    <location>
        <begin position="946"/>
        <end position="983"/>
    </location>
</feature>
<feature type="compositionally biased region" description="Polar residues" evidence="3">
    <location>
        <begin position="959"/>
        <end position="969"/>
    </location>
</feature>
<reference evidence="5 6" key="1">
    <citation type="submission" date="2024-03" db="EMBL/GenBank/DDBJ databases">
        <authorList>
            <person name="Gkanogiannis A."/>
            <person name="Becerra Lopez-Lavalle L."/>
        </authorList>
    </citation>
    <scope>NUCLEOTIDE SEQUENCE [LARGE SCALE GENOMIC DNA]</scope>
</reference>
<proteinExistence type="predicted"/>
<dbReference type="Pfam" id="PF24918">
    <property type="entry name" value="NET2A_C"/>
    <property type="match status" value="1"/>
</dbReference>
<feature type="region of interest" description="Disordered" evidence="3">
    <location>
        <begin position="807"/>
        <end position="829"/>
    </location>
</feature>
<feature type="compositionally biased region" description="Basic and acidic residues" evidence="3">
    <location>
        <begin position="583"/>
        <end position="609"/>
    </location>
</feature>
<feature type="compositionally biased region" description="Polar residues" evidence="3">
    <location>
        <begin position="716"/>
        <end position="737"/>
    </location>
</feature>
<dbReference type="PANTHER" id="PTHR31631">
    <property type="entry name" value="PROTEIN NETWORKED 2D"/>
    <property type="match status" value="1"/>
</dbReference>
<dbReference type="PROSITE" id="PS51774">
    <property type="entry name" value="NAB"/>
    <property type="match status" value="1"/>
</dbReference>
<feature type="compositionally biased region" description="Basic and acidic residues" evidence="3">
    <location>
        <begin position="532"/>
        <end position="571"/>
    </location>
</feature>
<feature type="region of interest" description="Disordered" evidence="3">
    <location>
        <begin position="294"/>
        <end position="319"/>
    </location>
</feature>
<evidence type="ECO:0000259" key="4">
    <source>
        <dbReference type="PROSITE" id="PS51774"/>
    </source>
</evidence>
<name>A0ABP0YS15_9ROSI</name>
<feature type="coiled-coil region" evidence="2">
    <location>
        <begin position="1038"/>
        <end position="1103"/>
    </location>
</feature>
<accession>A0ABP0YS15</accession>
<feature type="compositionally biased region" description="Basic and acidic residues" evidence="3">
    <location>
        <begin position="970"/>
        <end position="979"/>
    </location>
</feature>
<feature type="compositionally biased region" description="Polar residues" evidence="3">
    <location>
        <begin position="670"/>
        <end position="679"/>
    </location>
</feature>
<evidence type="ECO:0000256" key="1">
    <source>
        <dbReference type="ARBA" id="ARBA00023054"/>
    </source>
</evidence>
<keyword evidence="6" id="KW-1185">Reference proteome</keyword>
<dbReference type="Pfam" id="PF07765">
    <property type="entry name" value="KIP1"/>
    <property type="match status" value="1"/>
</dbReference>
<dbReference type="Pfam" id="PF25014">
    <property type="entry name" value="NET2A"/>
    <property type="match status" value="1"/>
</dbReference>
<feature type="compositionally biased region" description="Basic and acidic residues" evidence="3">
    <location>
        <begin position="297"/>
        <end position="316"/>
    </location>
</feature>
<feature type="region of interest" description="Disordered" evidence="3">
    <location>
        <begin position="759"/>
        <end position="779"/>
    </location>
</feature>
<dbReference type="PANTHER" id="PTHR31631:SF0">
    <property type="entry name" value="PROTEIN NETWORKED 2D"/>
    <property type="match status" value="1"/>
</dbReference>
<feature type="region of interest" description="Disordered" evidence="3">
    <location>
        <begin position="515"/>
        <end position="695"/>
    </location>
</feature>
<sequence>MLQRAASNAYSWWWASHIRTKQSKWMEQNLLDMEEKVQNVLKLIEEDGDSFARRAEMYYKKRPELINFVEESYRAYRALAERYDHISTELQNANNTIASVFPEQVQFSMDEEDEEAMPKFTKKLPETSKGNIPKVPKGPIDLKTVITTATKKLKSKKNAKLAAAASLVAKSGLSKQEALNEIDKLQKQILTLQTEKEFMKSSYEGTLARYWEIENQIKEMQDRVFNLQDEYGEGMVIEDNEARNLMAKAALKSCQESLAQLQEKQERSAEEARIESTRIREVRERLDSLKCELQGEEASHDKSLAKNEAAKEKEVPDQLNKVDTAAEAKQRAEELRQQIKEQLEASTCLTMTEMAEKIDELVNKVISLETALSSQTALVKQLRSETDELQTQIRTLEDDKASIIDGKNTLQQKLKEMEEKLGGIQNLNQKVENEKRNFQSQVIEVHCNLDHLSGKLPSIQQDEEPEPNSSLSTVQLKLPEGIPSVNRGATGAHTELKQLEEVPGVKQGASETYTELKQPEKHSGLNQGASEIHTELKQPDEKLKAPQGSDDPKQMGSDEARQTTYSRHNDEPVIGMKSSKLQSHKEEESPSFKGKSEKSDASGKNKNEENISPTKVDPPNLGSSSKKLDVNATSKSLVEVVDTQDKSESSKGSYEKSNAVAAAKSGEEIAQTSSLNTGENPGKNDAYGSARNPVEIVQTKGNSQYSERGYEEADLNVTSRGQVEFVQTQDTSESSKGSYEKTDADQTVKSREAIVVGLLVKTEGNPEKNGNNGSARNPVEMVQTKATSQYSEGNVNGTLTSQVEEINKQSKNSGHPLEKAEDVTKEQNKEEKKTYVEAIGAEQEQKAVDKVEEPNWQQLFLSGIEDREKVLLTEYTTTLRNFKDAKKKLNEMDEKNRDHHLQTSKLLNELKTSNALKDQEIRSLRHKLNLMQKCFYESKESMDLSTQSLDLSASDHQKTSSTGEDQNVEPQKRTDDSARSETLSRQISYESGFDISKLLVQQPATTSEIEERLRMKIDELLEENLDFWLKFSTSFHQIRKFETGIQDLKSEVTKLQEKGKKLDESGSGKYSLKSEARPLYKHLREIQTELTVWSDKSAALKEELQNRFSSLCDIQEEITAGLKASAEDDDFSFTSYQAAKFQGEVLNMKQENNKVADELQAALDHIASLQLEVETSLSKLNEEFRLSGSKKQETPQLRHSESRNRVPLRSFIFGVKPKKQKQSIFSGMAPVMQKKYYALRTGTPL</sequence>
<feature type="compositionally biased region" description="Basic and acidic residues" evidence="3">
    <location>
        <begin position="738"/>
        <end position="747"/>
    </location>
</feature>
<gene>
    <name evidence="5" type="ORF">CITCOLO1_LOCUS14121</name>
</gene>
<dbReference type="Proteomes" id="UP001642487">
    <property type="component" value="Chromosome 5"/>
</dbReference>
<evidence type="ECO:0000313" key="6">
    <source>
        <dbReference type="Proteomes" id="UP001642487"/>
    </source>
</evidence>
<dbReference type="InterPro" id="IPR011684">
    <property type="entry name" value="NAB"/>
</dbReference>
<dbReference type="InterPro" id="IPR056888">
    <property type="entry name" value="NET2A-D/KIP1-like_dom"/>
</dbReference>
<evidence type="ECO:0000313" key="5">
    <source>
        <dbReference type="EMBL" id="CAK9322013.1"/>
    </source>
</evidence>
<evidence type="ECO:0000256" key="3">
    <source>
        <dbReference type="SAM" id="MobiDB-lite"/>
    </source>
</evidence>
<feature type="region of interest" description="Disordered" evidence="3">
    <location>
        <begin position="714"/>
        <end position="747"/>
    </location>
</feature>
<keyword evidence="1 2" id="KW-0175">Coiled coil</keyword>
<dbReference type="Gene3D" id="1.20.920.20">
    <property type="match status" value="1"/>
</dbReference>
<dbReference type="EMBL" id="OZ021739">
    <property type="protein sequence ID" value="CAK9322013.1"/>
    <property type="molecule type" value="Genomic_DNA"/>
</dbReference>
<evidence type="ECO:0000256" key="2">
    <source>
        <dbReference type="SAM" id="Coils"/>
    </source>
</evidence>